<dbReference type="EMBL" id="JBHRVQ010000001">
    <property type="protein sequence ID" value="MFC3387281.1"/>
    <property type="molecule type" value="Genomic_DNA"/>
</dbReference>
<dbReference type="PROSITE" id="PS50943">
    <property type="entry name" value="HTH_CROC1"/>
    <property type="match status" value="1"/>
</dbReference>
<evidence type="ECO:0000313" key="2">
    <source>
        <dbReference type="EMBL" id="MFC3387281.1"/>
    </source>
</evidence>
<dbReference type="Proteomes" id="UP001595637">
    <property type="component" value="Unassembled WGS sequence"/>
</dbReference>
<proteinExistence type="predicted"/>
<dbReference type="PANTHER" id="PTHR37038">
    <property type="entry name" value="TRANSCRIPTIONAL REGULATOR-RELATED"/>
    <property type="match status" value="1"/>
</dbReference>
<dbReference type="Pfam" id="PF01381">
    <property type="entry name" value="HTH_3"/>
    <property type="match status" value="1"/>
</dbReference>
<feature type="domain" description="HTH cro/C1-type" evidence="1">
    <location>
        <begin position="8"/>
        <end position="61"/>
    </location>
</feature>
<dbReference type="InterPro" id="IPR001387">
    <property type="entry name" value="Cro/C1-type_HTH"/>
</dbReference>
<dbReference type="InterPro" id="IPR011990">
    <property type="entry name" value="TPR-like_helical_dom_sf"/>
</dbReference>
<reference evidence="3" key="1">
    <citation type="journal article" date="2019" name="Int. J. Syst. Evol. Microbiol.">
        <title>The Global Catalogue of Microorganisms (GCM) 10K type strain sequencing project: providing services to taxonomists for standard genome sequencing and annotation.</title>
        <authorList>
            <consortium name="The Broad Institute Genomics Platform"/>
            <consortium name="The Broad Institute Genome Sequencing Center for Infectious Disease"/>
            <person name="Wu L."/>
            <person name="Ma J."/>
        </authorList>
    </citation>
    <scope>NUCLEOTIDE SEQUENCE [LARGE SCALE GENOMIC DNA]</scope>
    <source>
        <strain evidence="3">CCM 7756</strain>
    </source>
</reference>
<dbReference type="SUPFAM" id="SSF47413">
    <property type="entry name" value="lambda repressor-like DNA-binding domains"/>
    <property type="match status" value="1"/>
</dbReference>
<accession>A0ABV7N117</accession>
<protein>
    <submittedName>
        <fullName evidence="2">Helix-turn-helix domain-containing protein</fullName>
    </submittedName>
</protein>
<dbReference type="SUPFAM" id="SSF48452">
    <property type="entry name" value="TPR-like"/>
    <property type="match status" value="1"/>
</dbReference>
<dbReference type="InterPro" id="IPR053163">
    <property type="entry name" value="HTH-type_regulator_Rgg"/>
</dbReference>
<name>A0ABV7N117_9STAP</name>
<sequence>MENVGERIRNRRKLMALSQLKLAENITSQSAISRLENDIYTIPLNELIDVLERLKLDIHEVLCGNSKTLAHTVREKLDKAREQLDYDKIDLILKSHERNLWNDSPEMRGYKLWHEGLVKQSKGEYRAAIISINRAIEKNKKNEKMYELVAEMHLAKGNIFNAQNLNDLDSYKEALYYYEKSRKRSHKIVVKILYNLSVKFCEAGEHEKTLKYSNKALHILHNHESTYLICYVSYMKMSALLNLNRFDEYYEFKKKSRIFFEIANKLQMLVNLENYSEENTF</sequence>
<dbReference type="SMART" id="SM00530">
    <property type="entry name" value="HTH_XRE"/>
    <property type="match status" value="1"/>
</dbReference>
<keyword evidence="3" id="KW-1185">Reference proteome</keyword>
<dbReference type="CDD" id="cd00093">
    <property type="entry name" value="HTH_XRE"/>
    <property type="match status" value="1"/>
</dbReference>
<comment type="caution">
    <text evidence="2">The sequence shown here is derived from an EMBL/GenBank/DDBJ whole genome shotgun (WGS) entry which is preliminary data.</text>
</comment>
<organism evidence="2 3">
    <name type="scientific">Salinicoccus sesuvii</name>
    <dbReference type="NCBI Taxonomy" id="868281"/>
    <lineage>
        <taxon>Bacteria</taxon>
        <taxon>Bacillati</taxon>
        <taxon>Bacillota</taxon>
        <taxon>Bacilli</taxon>
        <taxon>Bacillales</taxon>
        <taxon>Staphylococcaceae</taxon>
        <taxon>Salinicoccus</taxon>
    </lineage>
</organism>
<dbReference type="Gene3D" id="1.25.40.10">
    <property type="entry name" value="Tetratricopeptide repeat domain"/>
    <property type="match status" value="1"/>
</dbReference>
<evidence type="ECO:0000259" key="1">
    <source>
        <dbReference type="PROSITE" id="PS50943"/>
    </source>
</evidence>
<gene>
    <name evidence="2" type="ORF">ACFOEO_01495</name>
</gene>
<dbReference type="InterPro" id="IPR010982">
    <property type="entry name" value="Lambda_DNA-bd_dom_sf"/>
</dbReference>
<dbReference type="RefSeq" id="WP_380650928.1">
    <property type="nucleotide sequence ID" value="NZ_JBHRVQ010000001.1"/>
</dbReference>
<evidence type="ECO:0000313" key="3">
    <source>
        <dbReference type="Proteomes" id="UP001595637"/>
    </source>
</evidence>